<reference evidence="3" key="1">
    <citation type="submission" date="2016-10" db="EMBL/GenBank/DDBJ databases">
        <authorList>
            <person name="Varghese N."/>
            <person name="Submissions S."/>
        </authorList>
    </citation>
    <scope>NUCLEOTIDE SEQUENCE [LARGE SCALE GENOMIC DNA]</scope>
    <source>
        <strain evidence="3">LMG 26383,CCUG 61248,R- 45681</strain>
    </source>
</reference>
<keyword evidence="3" id="KW-1185">Reference proteome</keyword>
<sequence>MRKHLTVDAGLVILSVPDAEHFAALASRIGDALESISELPMLPSEIEDVLGISSRERHKWLEDGRLRSVGTRTVKLRGRARTVTFHVFDPRHIETILDGDLPTIWREEDAIRSAENRRRAAAKAALARKRKAASGPGGTEREAAEEASPSLAGWDEFDADGLLR</sequence>
<evidence type="ECO:0000313" key="3">
    <source>
        <dbReference type="Proteomes" id="UP000199664"/>
    </source>
</evidence>
<dbReference type="EMBL" id="FOAN01000014">
    <property type="protein sequence ID" value="SEM57132.1"/>
    <property type="molecule type" value="Genomic_DNA"/>
</dbReference>
<proteinExistence type="predicted"/>
<dbReference type="Proteomes" id="UP000199664">
    <property type="component" value="Unassembled WGS sequence"/>
</dbReference>
<organism evidence="2 3">
    <name type="scientific">Bosea lupini</name>
    <dbReference type="NCBI Taxonomy" id="1036779"/>
    <lineage>
        <taxon>Bacteria</taxon>
        <taxon>Pseudomonadati</taxon>
        <taxon>Pseudomonadota</taxon>
        <taxon>Alphaproteobacteria</taxon>
        <taxon>Hyphomicrobiales</taxon>
        <taxon>Boseaceae</taxon>
        <taxon>Bosea</taxon>
    </lineage>
</organism>
<feature type="region of interest" description="Disordered" evidence="1">
    <location>
        <begin position="122"/>
        <end position="164"/>
    </location>
</feature>
<accession>A0A1H7ZEY2</accession>
<name>A0A1H7ZEY2_9HYPH</name>
<evidence type="ECO:0000256" key="1">
    <source>
        <dbReference type="SAM" id="MobiDB-lite"/>
    </source>
</evidence>
<feature type="compositionally biased region" description="Acidic residues" evidence="1">
    <location>
        <begin position="155"/>
        <end position="164"/>
    </location>
</feature>
<gene>
    <name evidence="2" type="ORF">SAMN04515666_11485</name>
</gene>
<dbReference type="AlphaFoldDB" id="A0A1H7ZEY2"/>
<evidence type="ECO:0000313" key="2">
    <source>
        <dbReference type="EMBL" id="SEM57132.1"/>
    </source>
</evidence>
<protein>
    <submittedName>
        <fullName evidence="2">Uncharacterized protein</fullName>
    </submittedName>
</protein>